<dbReference type="PANTHER" id="PTHR43434:SF1">
    <property type="entry name" value="PHOSPHOGLYCOLATE PHOSPHATASE"/>
    <property type="match status" value="1"/>
</dbReference>
<evidence type="ECO:0000313" key="1">
    <source>
        <dbReference type="EMBL" id="GEP68309.1"/>
    </source>
</evidence>
<dbReference type="Proteomes" id="UP000321798">
    <property type="component" value="Unassembled WGS sequence"/>
</dbReference>
<keyword evidence="2" id="KW-1185">Reference proteome</keyword>
<dbReference type="InterPro" id="IPR036412">
    <property type="entry name" value="HAD-like_sf"/>
</dbReference>
<sequence length="221" mass="23643">MIVLWDLDGTLLLDTSPQGGESVFGQALKDVSGLDDVVVPDRQGKVDWQILDEMRRENQVGAELAGPLTTRFLELSEQWYTTPENACVAVPGVMDAVRAVHEHGWRNALITGNSKPRVRVKLASAGFDLDAFDWGHSFYGSIYPDRAALARAAQRAVPNGVLVGDTGGDGVAANAGGFAFVAVTTGGTSAKKLSKFGPVLTVDDWATQLEDFLATVKRLAK</sequence>
<dbReference type="Pfam" id="PF00702">
    <property type="entry name" value="Hydrolase"/>
    <property type="match status" value="1"/>
</dbReference>
<dbReference type="Gene3D" id="3.40.50.1000">
    <property type="entry name" value="HAD superfamily/HAD-like"/>
    <property type="match status" value="1"/>
</dbReference>
<dbReference type="AlphaFoldDB" id="A0A512PAR4"/>
<dbReference type="SUPFAM" id="SSF56784">
    <property type="entry name" value="HAD-like"/>
    <property type="match status" value="1"/>
</dbReference>
<dbReference type="InterPro" id="IPR050155">
    <property type="entry name" value="HAD-like_hydrolase_sf"/>
</dbReference>
<dbReference type="GO" id="GO:0006281">
    <property type="term" value="P:DNA repair"/>
    <property type="evidence" value="ECO:0007669"/>
    <property type="project" value="TreeGrafter"/>
</dbReference>
<evidence type="ECO:0008006" key="3">
    <source>
        <dbReference type="Google" id="ProtNLM"/>
    </source>
</evidence>
<dbReference type="InterPro" id="IPR023198">
    <property type="entry name" value="PGP-like_dom2"/>
</dbReference>
<evidence type="ECO:0000313" key="2">
    <source>
        <dbReference type="Proteomes" id="UP000321798"/>
    </source>
</evidence>
<dbReference type="Gene3D" id="1.10.150.240">
    <property type="entry name" value="Putative phosphatase, domain 2"/>
    <property type="match status" value="1"/>
</dbReference>
<gene>
    <name evidence="1" type="ORF">CSO01_10240</name>
</gene>
<dbReference type="PANTHER" id="PTHR43434">
    <property type="entry name" value="PHOSPHOGLYCOLATE PHOSPHATASE"/>
    <property type="match status" value="1"/>
</dbReference>
<reference evidence="1 2" key="1">
    <citation type="submission" date="2019-07" db="EMBL/GenBank/DDBJ databases">
        <title>Whole genome shotgun sequence of Cellulomonas soli NBRC 109434.</title>
        <authorList>
            <person name="Hosoyama A."/>
            <person name="Uohara A."/>
            <person name="Ohji S."/>
            <person name="Ichikawa N."/>
        </authorList>
    </citation>
    <scope>NUCLEOTIDE SEQUENCE [LARGE SCALE GENOMIC DNA]</scope>
    <source>
        <strain evidence="1 2">NBRC 109434</strain>
    </source>
</reference>
<organism evidence="1 2">
    <name type="scientific">Cellulomonas soli</name>
    <dbReference type="NCBI Taxonomy" id="931535"/>
    <lineage>
        <taxon>Bacteria</taxon>
        <taxon>Bacillati</taxon>
        <taxon>Actinomycetota</taxon>
        <taxon>Actinomycetes</taxon>
        <taxon>Micrococcales</taxon>
        <taxon>Cellulomonadaceae</taxon>
        <taxon>Cellulomonas</taxon>
    </lineage>
</organism>
<dbReference type="OrthoDB" id="9781769at2"/>
<proteinExistence type="predicted"/>
<dbReference type="EMBL" id="BKAL01000003">
    <property type="protein sequence ID" value="GEP68309.1"/>
    <property type="molecule type" value="Genomic_DNA"/>
</dbReference>
<dbReference type="InterPro" id="IPR023214">
    <property type="entry name" value="HAD_sf"/>
</dbReference>
<dbReference type="RefSeq" id="WP_146952085.1">
    <property type="nucleotide sequence ID" value="NZ_BAABBJ010000009.1"/>
</dbReference>
<protein>
    <recommendedName>
        <fullName evidence="3">Haloacid dehalogenase</fullName>
    </recommendedName>
</protein>
<dbReference type="GO" id="GO:0008967">
    <property type="term" value="F:phosphoglycolate phosphatase activity"/>
    <property type="evidence" value="ECO:0007669"/>
    <property type="project" value="TreeGrafter"/>
</dbReference>
<accession>A0A512PAR4</accession>
<name>A0A512PAR4_9CELL</name>
<comment type="caution">
    <text evidence="1">The sequence shown here is derived from an EMBL/GenBank/DDBJ whole genome shotgun (WGS) entry which is preliminary data.</text>
</comment>